<proteinExistence type="predicted"/>
<dbReference type="InterPro" id="IPR018759">
    <property type="entry name" value="BBP2_2"/>
</dbReference>
<gene>
    <name evidence="1" type="ORF">DF3PB_1000006</name>
</gene>
<reference evidence="1" key="1">
    <citation type="submission" date="2018-07" db="EMBL/GenBank/DDBJ databases">
        <authorList>
            <person name="Quirk P.G."/>
            <person name="Krulwich T.A."/>
        </authorList>
    </citation>
    <scope>NUCLEOTIDE SEQUENCE</scope>
</reference>
<accession>A0A380T9V1</accession>
<organism evidence="1">
    <name type="scientific">metagenome</name>
    <dbReference type="NCBI Taxonomy" id="256318"/>
    <lineage>
        <taxon>unclassified sequences</taxon>
        <taxon>metagenomes</taxon>
    </lineage>
</organism>
<evidence type="ECO:0008006" key="2">
    <source>
        <dbReference type="Google" id="ProtNLM"/>
    </source>
</evidence>
<name>A0A380T9V1_9ZZZZ</name>
<protein>
    <recommendedName>
        <fullName evidence="2">Outer membrane beta-barrel protein</fullName>
    </recommendedName>
</protein>
<dbReference type="AlphaFoldDB" id="A0A380T9V1"/>
<dbReference type="InterPro" id="IPR011250">
    <property type="entry name" value="OMP/PagP_B-barrel"/>
</dbReference>
<dbReference type="EMBL" id="UIDG01000003">
    <property type="protein sequence ID" value="SUS03559.1"/>
    <property type="molecule type" value="Genomic_DNA"/>
</dbReference>
<dbReference type="Pfam" id="PF10082">
    <property type="entry name" value="BBP2_2"/>
    <property type="match status" value="1"/>
</dbReference>
<dbReference type="SUPFAM" id="SSF56925">
    <property type="entry name" value="OMPA-like"/>
    <property type="match status" value="1"/>
</dbReference>
<sequence length="419" mass="46441">MTRTSLGTGLLFVAAALLSAGVAEAQTKPTGQTKSKRGETVLTRSRPEVDPLGIRVGSFLLFPKLTLEQSYNDNIYATNDDETDDFITNIRPEVSLESDWTNHALALAAGLDQGLYFSNDNADYTDWFTRATGRLDVTRDINVQGGAGFKRAHEDPDDPNFGGGEYPEYYFQTDAFLRYNQQFGRFLATVDGTFARLDYENAKGGIQNQDRDINIFQGGVRVGYEFQPNYQAFVRASGNRRVYDTTPDDAGRTRDSSGYAVVTGLAVDLTGVLFGDVFVGYREQFYDNSQEDDFSGPTFGLSLGWNVTPLTTITARVEQTVQETTDNNASAYVLTVGSLSVDHELLRNLLLNANGSIGEEDYEGASQTDMIYTAGVGIRYLMNRHFYASLAYRFSERDGDNSNDDYSQNIIRIGLEGQF</sequence>
<evidence type="ECO:0000313" key="1">
    <source>
        <dbReference type="EMBL" id="SUS03559.1"/>
    </source>
</evidence>